<keyword evidence="3" id="KW-1185">Reference proteome</keyword>
<protein>
    <submittedName>
        <fullName evidence="2">Glycoside hydrolase</fullName>
    </submittedName>
</protein>
<evidence type="ECO:0000256" key="1">
    <source>
        <dbReference type="ARBA" id="ARBA00010646"/>
    </source>
</evidence>
<evidence type="ECO:0000313" key="3">
    <source>
        <dbReference type="Proteomes" id="UP001017257"/>
    </source>
</evidence>
<keyword evidence="2" id="KW-0378">Hydrolase</keyword>
<sequence>MSFDQNSHYRVLELAHGIRLGLAVALFVEFAVWQQTASARTPDTDIAARCRTVTAPASFEIASSGRRGTTPGNEGIKPNGFVELASDGPVVHGIDVSKYQEEADFASVRTCGGRFAYVRMSGGSNAENELLYRTHWANVRASGLIPGPYHNLTIIPQTISHVQDRSMEAIRAETDRLSSEARASASQQAELFLSRLREVLALDPGGSSEYLPIALDLSARPGAPGDAQRRRLFGPVYSSAICEFMNVVGKSPYASRPIILFAELEDLDIYGLDESTRRCAPTTPLIWVRHRPMDGRSFMSSKPRDLVERICLQEEPAGSPLLQARTGAGRCVMEQYTSFGGFAIFKPGAPLDLNRFFGTEDDFRRFWQTGRMK</sequence>
<dbReference type="InterPro" id="IPR017853">
    <property type="entry name" value="GH"/>
</dbReference>
<dbReference type="GO" id="GO:0016787">
    <property type="term" value="F:hydrolase activity"/>
    <property type="evidence" value="ECO:0007669"/>
    <property type="project" value="UniProtKB-KW"/>
</dbReference>
<dbReference type="InterPro" id="IPR002053">
    <property type="entry name" value="Glyco_hydro_25"/>
</dbReference>
<accession>A0ABY5RR91</accession>
<dbReference type="SUPFAM" id="SSF51445">
    <property type="entry name" value="(Trans)glycosidases"/>
    <property type="match status" value="1"/>
</dbReference>
<dbReference type="RefSeq" id="WP_173947209.1">
    <property type="nucleotide sequence ID" value="NZ_CP102845.1"/>
</dbReference>
<dbReference type="PROSITE" id="PS51904">
    <property type="entry name" value="GLYCOSYL_HYDROL_F25_2"/>
    <property type="match status" value="1"/>
</dbReference>
<gene>
    <name evidence="2" type="ORF">HPT29_020465</name>
</gene>
<reference evidence="2" key="1">
    <citation type="submission" date="2022-08" db="EMBL/GenBank/DDBJ databases">
        <title>Microvirga terrae sp. nov., isolated from soil.</title>
        <authorList>
            <person name="Kim K.H."/>
            <person name="Seo Y.L."/>
            <person name="Kim J.M."/>
            <person name="Lee J.K."/>
            <person name="Han D.M."/>
            <person name="Jeon C.O."/>
        </authorList>
    </citation>
    <scope>NUCLEOTIDE SEQUENCE</scope>
    <source>
        <strain evidence="2">R24</strain>
    </source>
</reference>
<name>A0ABY5RR91_9HYPH</name>
<proteinExistence type="inferred from homology"/>
<dbReference type="Pfam" id="PF01183">
    <property type="entry name" value="Glyco_hydro_25"/>
    <property type="match status" value="1"/>
</dbReference>
<comment type="similarity">
    <text evidence="1">Belongs to the glycosyl hydrolase 25 family.</text>
</comment>
<organism evidence="2 3">
    <name type="scientific">Microvirga terrae</name>
    <dbReference type="NCBI Taxonomy" id="2740529"/>
    <lineage>
        <taxon>Bacteria</taxon>
        <taxon>Pseudomonadati</taxon>
        <taxon>Pseudomonadota</taxon>
        <taxon>Alphaproteobacteria</taxon>
        <taxon>Hyphomicrobiales</taxon>
        <taxon>Methylobacteriaceae</taxon>
        <taxon>Microvirga</taxon>
    </lineage>
</organism>
<dbReference type="Gene3D" id="3.20.20.80">
    <property type="entry name" value="Glycosidases"/>
    <property type="match status" value="1"/>
</dbReference>
<dbReference type="Proteomes" id="UP001017257">
    <property type="component" value="Chromosome"/>
</dbReference>
<dbReference type="EMBL" id="CP102845">
    <property type="protein sequence ID" value="UVF18829.1"/>
    <property type="molecule type" value="Genomic_DNA"/>
</dbReference>
<evidence type="ECO:0000313" key="2">
    <source>
        <dbReference type="EMBL" id="UVF18829.1"/>
    </source>
</evidence>